<evidence type="ECO:0000313" key="1">
    <source>
        <dbReference type="EMBL" id="MBB2158257.1"/>
    </source>
</evidence>
<gene>
    <name evidence="1" type="ORF">HLH33_18495</name>
</gene>
<reference evidence="1 2" key="1">
    <citation type="submission" date="2020-04" db="EMBL/GenBank/DDBJ databases">
        <title>Description of novel Gluconacetobacter.</title>
        <authorList>
            <person name="Sombolestani A."/>
        </authorList>
    </citation>
    <scope>NUCLEOTIDE SEQUENCE [LARGE SCALE GENOMIC DNA]</scope>
    <source>
        <strain evidence="1 2">LMG 7603</strain>
    </source>
</reference>
<sequence>MQDPYWHDAWVAAQRHVGRDDRLLLPRGDWPGGAAGDIRCYDDAIDLGDATIFFLHKARMGCIDRSALRQVFRTWYIFHANEVFICFRKRRPLLPLFRGMAHSRHVGVLTRYLDSGRRKRTDRTMFFVYLPKTAGTSAWRAMAAHVPSKIYYEMYSAFIANPPAAGEYDLVGGHIPLRVMEPRIRPDDVVTCLFREPVSRFRSAFLHSRRPDEDPATFTPVMRAMRDMPFREFLKRPDARMEVSQQSLMLGFSFREHYQESLDGDIFDSIRQYLRHPLHVFMTSDAIEPFVNRTVGLLRSRPGMVKRHNSSDIVRQQADVAEFEDCLEEVKALGALDAAVYRLIRAQQARVLHPARAS</sequence>
<protein>
    <recommendedName>
        <fullName evidence="3">Sulfotransferase family protein</fullName>
    </recommendedName>
</protein>
<evidence type="ECO:0008006" key="3">
    <source>
        <dbReference type="Google" id="ProtNLM"/>
    </source>
</evidence>
<proteinExistence type="predicted"/>
<organism evidence="1 2">
    <name type="scientific">Gluconacetobacter diazotrophicus</name>
    <name type="common">Acetobacter diazotrophicus</name>
    <dbReference type="NCBI Taxonomy" id="33996"/>
    <lineage>
        <taxon>Bacteria</taxon>
        <taxon>Pseudomonadati</taxon>
        <taxon>Pseudomonadota</taxon>
        <taxon>Alphaproteobacteria</taxon>
        <taxon>Acetobacterales</taxon>
        <taxon>Acetobacteraceae</taxon>
        <taxon>Gluconacetobacter</taxon>
    </lineage>
</organism>
<accession>A0A7W4I8Q1</accession>
<name>A0A7W4I8Q1_GLUDI</name>
<dbReference type="InterPro" id="IPR027417">
    <property type="entry name" value="P-loop_NTPase"/>
</dbReference>
<dbReference type="SUPFAM" id="SSF52540">
    <property type="entry name" value="P-loop containing nucleoside triphosphate hydrolases"/>
    <property type="match status" value="1"/>
</dbReference>
<dbReference type="Gene3D" id="3.40.50.300">
    <property type="entry name" value="P-loop containing nucleotide triphosphate hydrolases"/>
    <property type="match status" value="1"/>
</dbReference>
<dbReference type="EMBL" id="JABEQG010000069">
    <property type="protein sequence ID" value="MBB2158257.1"/>
    <property type="molecule type" value="Genomic_DNA"/>
</dbReference>
<dbReference type="RefSeq" id="WP_183116644.1">
    <property type="nucleotide sequence ID" value="NZ_JABEQG010000069.1"/>
</dbReference>
<comment type="caution">
    <text evidence="1">The sequence shown here is derived from an EMBL/GenBank/DDBJ whole genome shotgun (WGS) entry which is preliminary data.</text>
</comment>
<dbReference type="Proteomes" id="UP000550787">
    <property type="component" value="Unassembled WGS sequence"/>
</dbReference>
<evidence type="ECO:0000313" key="2">
    <source>
        <dbReference type="Proteomes" id="UP000550787"/>
    </source>
</evidence>
<dbReference type="AlphaFoldDB" id="A0A7W4I8Q1"/>